<evidence type="ECO:0000256" key="1">
    <source>
        <dbReference type="ARBA" id="ARBA00004141"/>
    </source>
</evidence>
<dbReference type="AlphaFoldDB" id="A0A8J2P2C8"/>
<dbReference type="EMBL" id="CAJVCH010296197">
    <property type="protein sequence ID" value="CAG7785411.1"/>
    <property type="molecule type" value="Genomic_DNA"/>
</dbReference>
<dbReference type="PANTHER" id="PTHR31893:SF5">
    <property type="entry name" value="TRANSMEMBRANE PROTEIN 151 HOMOLOG"/>
    <property type="match status" value="1"/>
</dbReference>
<protein>
    <submittedName>
        <fullName evidence="6">Uncharacterized protein</fullName>
    </submittedName>
</protein>
<keyword evidence="7" id="KW-1185">Reference proteome</keyword>
<organism evidence="6 7">
    <name type="scientific">Allacma fusca</name>
    <dbReference type="NCBI Taxonomy" id="39272"/>
    <lineage>
        <taxon>Eukaryota</taxon>
        <taxon>Metazoa</taxon>
        <taxon>Ecdysozoa</taxon>
        <taxon>Arthropoda</taxon>
        <taxon>Hexapoda</taxon>
        <taxon>Collembola</taxon>
        <taxon>Symphypleona</taxon>
        <taxon>Sminthuridae</taxon>
        <taxon>Allacma</taxon>
    </lineage>
</organism>
<comment type="caution">
    <text evidence="6">The sequence shown here is derived from an EMBL/GenBank/DDBJ whole genome shotgun (WGS) entry which is preliminary data.</text>
</comment>
<evidence type="ECO:0000313" key="6">
    <source>
        <dbReference type="EMBL" id="CAG7785411.1"/>
    </source>
</evidence>
<dbReference type="Proteomes" id="UP000708208">
    <property type="component" value="Unassembled WGS sequence"/>
</dbReference>
<dbReference type="GO" id="GO:0016020">
    <property type="term" value="C:membrane"/>
    <property type="evidence" value="ECO:0007669"/>
    <property type="project" value="UniProtKB-SubCell"/>
</dbReference>
<dbReference type="PANTHER" id="PTHR31893">
    <property type="entry name" value="TRANSMEMBRANE PROTEIN 151 HOMOLOG"/>
    <property type="match status" value="1"/>
</dbReference>
<comment type="similarity">
    <text evidence="2">Belongs to the TMEM151 family.</text>
</comment>
<evidence type="ECO:0000256" key="3">
    <source>
        <dbReference type="ARBA" id="ARBA00022692"/>
    </source>
</evidence>
<dbReference type="OrthoDB" id="190434at2759"/>
<comment type="subcellular location">
    <subcellularLocation>
        <location evidence="1">Membrane</location>
        <topology evidence="1">Multi-pass membrane protein</topology>
    </subcellularLocation>
</comment>
<keyword evidence="3" id="KW-0812">Transmembrane</keyword>
<dbReference type="Pfam" id="PF14857">
    <property type="entry name" value="TMEM151"/>
    <property type="match status" value="1"/>
</dbReference>
<sequence>MKFKQVLVDSGSVLGGGTSDGSFYCFQNSTALIPAAVILTLYLLYLVECWHSKAQEIISPRNKVDIHTVYWKVEGMRRARPLVSWKALSFHFVNRAEQVSRMKDGKVYTCWKKVVERVNTNQVSCPFFADSCGWKDISRDLVELERHPITKVHFHKNFIFANAVAREEFQRQRELFVQDMAGLDDYVETLETLDLAGVTFPKSLTCWNRPDDLPWFARSHNFWILSALLLSWPMRIILELNTAHVHYQVTKLFGINSEFEIPRWSPAIDLSAFRGDQKCDSELPFQQSDRDLEKQPLLWEDSKSDEDLIKRGYLGDHARHFIPTGSLPPVKSILPRSVTLLMPQTCSSDLNFLLNFDSLENPRGGAVLFDDLAEIVPSYSEALLMCDSDNLDSFGAGEDFNVARTCADYNASHPKPSASMDQIALSGFRSDAAHFQHTSFLPKSTSLGRIRQTMFSTSGNRQGFKYPNDGVRMETKPPPDYAEALETSLPVFIPFLTRLRRRVIYLSEPNGDWTFLHRDPNLKWPFWIKSLRQKSSRLKSSMISCLKDRKLSNTQGKMGRKCGNKNGSKLYLKM</sequence>
<evidence type="ECO:0000256" key="4">
    <source>
        <dbReference type="ARBA" id="ARBA00022989"/>
    </source>
</evidence>
<reference evidence="6" key="1">
    <citation type="submission" date="2021-06" db="EMBL/GenBank/DDBJ databases">
        <authorList>
            <person name="Hodson N. C."/>
            <person name="Mongue J. A."/>
            <person name="Jaron S. K."/>
        </authorList>
    </citation>
    <scope>NUCLEOTIDE SEQUENCE</scope>
</reference>
<name>A0A8J2P2C8_9HEXA</name>
<accession>A0A8J2P2C8</accession>
<evidence type="ECO:0000256" key="5">
    <source>
        <dbReference type="ARBA" id="ARBA00023136"/>
    </source>
</evidence>
<evidence type="ECO:0000313" key="7">
    <source>
        <dbReference type="Proteomes" id="UP000708208"/>
    </source>
</evidence>
<keyword evidence="4" id="KW-1133">Transmembrane helix</keyword>
<evidence type="ECO:0000256" key="2">
    <source>
        <dbReference type="ARBA" id="ARBA00009583"/>
    </source>
</evidence>
<gene>
    <name evidence="6" type="ORF">AFUS01_LOCUS24036</name>
</gene>
<proteinExistence type="inferred from homology"/>
<dbReference type="InterPro" id="IPR026767">
    <property type="entry name" value="Tmem151"/>
</dbReference>
<keyword evidence="5" id="KW-0472">Membrane</keyword>